<accession>V4UE99</accession>
<dbReference type="OMA" id="SDQWESE"/>
<dbReference type="AlphaFoldDB" id="V4UE99"/>
<gene>
    <name evidence="1" type="ORF">CICLE_v10009432mg</name>
</gene>
<dbReference type="InParanoid" id="V4UE99"/>
<sequence length="220" mass="25445">MLLRNSISSTKRFFQKTLHSFKSLFSGSDYQRLPKSTPPHMNIQTTYGKDFDTFYADHFTNQWEPSSANNNKEIKAIKKQRPNKKNVINNVTSSSSSSPMKQESEGFMMKGNNRKNLKTKTVHHADSRFSSGRGMIMMMREERSCLLAEMLKELELMDMSDVDHVLDIEEFLHYYSRLTCPAYVDIVDKFFIEIYAEFFGHHSAVSTPACISSRPNKLRS</sequence>
<dbReference type="eggNOG" id="ENOG502S265">
    <property type="taxonomic scope" value="Eukaryota"/>
</dbReference>
<dbReference type="Proteomes" id="UP000030687">
    <property type="component" value="Unassembled WGS sequence"/>
</dbReference>
<name>V4UE99_CITCL</name>
<proteinExistence type="predicted"/>
<organism evidence="1 2">
    <name type="scientific">Citrus clementina</name>
    <name type="common">Clementine</name>
    <name type="synonym">Citrus deliciosa x Citrus sinensis</name>
    <dbReference type="NCBI Taxonomy" id="85681"/>
    <lineage>
        <taxon>Eukaryota</taxon>
        <taxon>Viridiplantae</taxon>
        <taxon>Streptophyta</taxon>
        <taxon>Embryophyta</taxon>
        <taxon>Tracheophyta</taxon>
        <taxon>Spermatophyta</taxon>
        <taxon>Magnoliopsida</taxon>
        <taxon>eudicotyledons</taxon>
        <taxon>Gunneridae</taxon>
        <taxon>Pentapetalae</taxon>
        <taxon>rosids</taxon>
        <taxon>malvids</taxon>
        <taxon>Sapindales</taxon>
        <taxon>Rutaceae</taxon>
        <taxon>Aurantioideae</taxon>
        <taxon>Citrus</taxon>
    </lineage>
</organism>
<dbReference type="Gramene" id="ESR64387">
    <property type="protein sequence ID" value="ESR64387"/>
    <property type="gene ID" value="CICLE_v10009432mg"/>
</dbReference>
<keyword evidence="2" id="KW-1185">Reference proteome</keyword>
<dbReference type="STRING" id="85681.V4UE99"/>
<reference evidence="1 2" key="1">
    <citation type="submission" date="2013-10" db="EMBL/GenBank/DDBJ databases">
        <authorList>
            <consortium name="International Citrus Genome Consortium"/>
            <person name="Jenkins J."/>
            <person name="Schmutz J."/>
            <person name="Prochnik S."/>
            <person name="Rokhsar D."/>
            <person name="Gmitter F."/>
            <person name="Ollitrault P."/>
            <person name="Machado M."/>
            <person name="Talon M."/>
            <person name="Wincker P."/>
            <person name="Jaillon O."/>
            <person name="Morgante M."/>
        </authorList>
    </citation>
    <scope>NUCLEOTIDE SEQUENCE</scope>
    <source>
        <strain evidence="2">cv. Clemenules</strain>
    </source>
</reference>
<protein>
    <recommendedName>
        <fullName evidence="3">OVATE domain-containing protein</fullName>
    </recommendedName>
</protein>
<dbReference type="KEGG" id="cic:CICLE_v10009432mg"/>
<evidence type="ECO:0000313" key="2">
    <source>
        <dbReference type="Proteomes" id="UP000030687"/>
    </source>
</evidence>
<dbReference type="OrthoDB" id="1928787at2759"/>
<dbReference type="EMBL" id="KI535697">
    <property type="protein sequence ID" value="ESR64387.1"/>
    <property type="molecule type" value="Genomic_DNA"/>
</dbReference>
<dbReference type="PANTHER" id="PTHR35461">
    <property type="entry name" value="BNAANNG14610D PROTEIN"/>
    <property type="match status" value="1"/>
</dbReference>
<evidence type="ECO:0000313" key="1">
    <source>
        <dbReference type="EMBL" id="ESR64387.1"/>
    </source>
</evidence>
<dbReference type="PANTHER" id="PTHR35461:SF3">
    <property type="entry name" value="OVATE DOMAIN-CONTAINING PROTEIN"/>
    <property type="match status" value="1"/>
</dbReference>
<evidence type="ECO:0008006" key="3">
    <source>
        <dbReference type="Google" id="ProtNLM"/>
    </source>
</evidence>